<name>A0ABP8MJN4_9BACT</name>
<evidence type="ECO:0000256" key="5">
    <source>
        <dbReference type="ARBA" id="ARBA00022490"/>
    </source>
</evidence>
<evidence type="ECO:0000256" key="10">
    <source>
        <dbReference type="ARBA" id="ARBA00023270"/>
    </source>
</evidence>
<evidence type="ECO:0000256" key="9">
    <source>
        <dbReference type="ARBA" id="ARBA00023239"/>
    </source>
</evidence>
<comment type="caution">
    <text evidence="14">The sequence shown here is derived from an EMBL/GenBank/DDBJ whole genome shotgun (WGS) entry which is preliminary data.</text>
</comment>
<reference evidence="15" key="1">
    <citation type="journal article" date="2019" name="Int. J. Syst. Evol. Microbiol.">
        <title>The Global Catalogue of Microorganisms (GCM) 10K type strain sequencing project: providing services to taxonomists for standard genome sequencing and annotation.</title>
        <authorList>
            <consortium name="The Broad Institute Genomics Platform"/>
            <consortium name="The Broad Institute Genome Sequencing Center for Infectious Disease"/>
            <person name="Wu L."/>
            <person name="Ma J."/>
        </authorList>
    </citation>
    <scope>NUCLEOTIDE SEQUENCE [LARGE SCALE GENOMIC DNA]</scope>
    <source>
        <strain evidence="15">JCM 17759</strain>
    </source>
</reference>
<feature type="active site" description="Proton donor/acceptor" evidence="12">
    <location>
        <position position="143"/>
    </location>
</feature>
<dbReference type="Pfam" id="PF00701">
    <property type="entry name" value="DHDPS"/>
    <property type="match status" value="1"/>
</dbReference>
<dbReference type="EMBL" id="BAABGA010000022">
    <property type="protein sequence ID" value="GAA4451056.1"/>
    <property type="molecule type" value="Genomic_DNA"/>
</dbReference>
<comment type="similarity">
    <text evidence="3 12 13">Belongs to the DapA family.</text>
</comment>
<comment type="caution">
    <text evidence="12">Was originally thought to be a dihydrodipicolinate synthase (DHDPS), catalyzing the condensation of (S)-aspartate-beta-semialdehyde [(S)-ASA] and pyruvate to dihydrodipicolinate (DHDP). However, it was shown in E.coli that the product of the enzymatic reaction is not dihydrodipicolinate but in fact (4S)-4-hydroxy-2,3,4,5-tetrahydro-(2S)-dipicolinic acid (HTPA), and that the consecutive dehydration reaction leading to DHDP is not spontaneous but catalyzed by DapB.</text>
</comment>
<keyword evidence="9 12" id="KW-0456">Lyase</keyword>
<dbReference type="RefSeq" id="WP_339946179.1">
    <property type="nucleotide sequence ID" value="NZ_BAABGA010000022.1"/>
</dbReference>
<dbReference type="PANTHER" id="PTHR12128">
    <property type="entry name" value="DIHYDRODIPICOLINATE SYNTHASE"/>
    <property type="match status" value="1"/>
</dbReference>
<dbReference type="EC" id="4.3.3.7" evidence="4 12"/>
<evidence type="ECO:0000256" key="8">
    <source>
        <dbReference type="ARBA" id="ARBA00023154"/>
    </source>
</evidence>
<keyword evidence="6 12" id="KW-0028">Amino-acid biosynthesis</keyword>
<feature type="binding site" evidence="12">
    <location>
        <position position="211"/>
    </location>
    <ligand>
        <name>pyruvate</name>
        <dbReference type="ChEBI" id="CHEBI:15361"/>
    </ligand>
</feature>
<dbReference type="SMART" id="SM01130">
    <property type="entry name" value="DHDPS"/>
    <property type="match status" value="1"/>
</dbReference>
<evidence type="ECO:0000256" key="1">
    <source>
        <dbReference type="ARBA" id="ARBA00003294"/>
    </source>
</evidence>
<feature type="binding site" evidence="12">
    <location>
        <position position="55"/>
    </location>
    <ligand>
        <name>pyruvate</name>
        <dbReference type="ChEBI" id="CHEBI:15361"/>
    </ligand>
</feature>
<keyword evidence="5 12" id="KW-0963">Cytoplasm</keyword>
<comment type="function">
    <text evidence="1 12">Catalyzes the condensation of (S)-aspartate-beta-semialdehyde [(S)-ASA] and pyruvate to 4-hydroxy-tetrahydrodipicolinate (HTPA).</text>
</comment>
<comment type="pathway">
    <text evidence="2 12">Amino-acid biosynthesis; L-lysine biosynthesis via DAP pathway; (S)-tetrahydrodipicolinate from L-aspartate: step 3/4.</text>
</comment>
<keyword evidence="7 12" id="KW-0220">Diaminopimelate biosynthesis</keyword>
<dbReference type="PANTHER" id="PTHR12128:SF66">
    <property type="entry name" value="4-HYDROXY-2-OXOGLUTARATE ALDOLASE, MITOCHONDRIAL"/>
    <property type="match status" value="1"/>
</dbReference>
<dbReference type="InterPro" id="IPR005263">
    <property type="entry name" value="DapA"/>
</dbReference>
<evidence type="ECO:0000313" key="15">
    <source>
        <dbReference type="Proteomes" id="UP001500840"/>
    </source>
</evidence>
<dbReference type="PRINTS" id="PR00146">
    <property type="entry name" value="DHPICSNTHASE"/>
</dbReference>
<keyword evidence="15" id="KW-1185">Reference proteome</keyword>
<evidence type="ECO:0000256" key="4">
    <source>
        <dbReference type="ARBA" id="ARBA00012086"/>
    </source>
</evidence>
<feature type="site" description="Part of a proton relay during catalysis" evidence="12">
    <location>
        <position position="117"/>
    </location>
</feature>
<protein>
    <recommendedName>
        <fullName evidence="4 12">4-hydroxy-tetrahydrodipicolinate synthase</fullName>
        <shortName evidence="12">HTPA synthase</shortName>
        <ecNumber evidence="4 12">4.3.3.7</ecNumber>
    </recommendedName>
</protein>
<accession>A0ABP8MJN4</accession>
<sequence length="305" mass="32578">MTFETRPRKGSDFAGLSVAIVTPFTDGEVNYPRLKEQVEFQLEAGTRCIVPVGTTGESPTLSHDEHEKVIAEVIQCVAGRAKVMAGTGSNSTAEALRLTKRAAAEGADATLQVAPYYNKPTQEGFYQHFKAVAEAVDIPVCVYNIPGRCGKEIDVETIQRLAEVDGITMVKEATGKLDQCSAIVGTTDLTVLSGDDSLTLPMMSVGAEGIVSVVGNLVPRDMIELVNAAASGDFAKAMAMHHKLFALCQNMLGLSTNPIPLKAAMMMVGRDSGELRLPMTTLDDASMEKLKETLFAYGMNSALVN</sequence>
<dbReference type="Proteomes" id="UP001500840">
    <property type="component" value="Unassembled WGS sequence"/>
</dbReference>
<dbReference type="CDD" id="cd00950">
    <property type="entry name" value="DHDPS"/>
    <property type="match status" value="1"/>
</dbReference>
<comment type="subcellular location">
    <subcellularLocation>
        <location evidence="12">Cytoplasm</location>
    </subcellularLocation>
</comment>
<dbReference type="Gene3D" id="3.20.20.70">
    <property type="entry name" value="Aldolase class I"/>
    <property type="match status" value="1"/>
</dbReference>
<evidence type="ECO:0000313" key="14">
    <source>
        <dbReference type="EMBL" id="GAA4451056.1"/>
    </source>
</evidence>
<dbReference type="SUPFAM" id="SSF51569">
    <property type="entry name" value="Aldolase"/>
    <property type="match status" value="1"/>
</dbReference>
<feature type="site" description="Part of a proton relay during catalysis" evidence="12">
    <location>
        <position position="54"/>
    </location>
</feature>
<evidence type="ECO:0000256" key="3">
    <source>
        <dbReference type="ARBA" id="ARBA00007592"/>
    </source>
</evidence>
<evidence type="ECO:0000256" key="13">
    <source>
        <dbReference type="PIRNR" id="PIRNR001365"/>
    </source>
</evidence>
<comment type="catalytic activity">
    <reaction evidence="11 12">
        <text>L-aspartate 4-semialdehyde + pyruvate = (2S,4S)-4-hydroxy-2,3,4,5-tetrahydrodipicolinate + H2O + H(+)</text>
        <dbReference type="Rhea" id="RHEA:34171"/>
        <dbReference type="ChEBI" id="CHEBI:15361"/>
        <dbReference type="ChEBI" id="CHEBI:15377"/>
        <dbReference type="ChEBI" id="CHEBI:15378"/>
        <dbReference type="ChEBI" id="CHEBI:67139"/>
        <dbReference type="ChEBI" id="CHEBI:537519"/>
        <dbReference type="EC" id="4.3.3.7"/>
    </reaction>
</comment>
<proteinExistence type="inferred from homology"/>
<evidence type="ECO:0000256" key="7">
    <source>
        <dbReference type="ARBA" id="ARBA00022915"/>
    </source>
</evidence>
<dbReference type="InterPro" id="IPR013785">
    <property type="entry name" value="Aldolase_TIM"/>
</dbReference>
<evidence type="ECO:0000256" key="12">
    <source>
        <dbReference type="HAMAP-Rule" id="MF_00418"/>
    </source>
</evidence>
<dbReference type="PIRSF" id="PIRSF001365">
    <property type="entry name" value="DHDPS"/>
    <property type="match status" value="1"/>
</dbReference>
<gene>
    <name evidence="12 14" type="primary">dapA</name>
    <name evidence="14" type="ORF">GCM10023156_18160</name>
</gene>
<dbReference type="NCBIfam" id="TIGR00674">
    <property type="entry name" value="dapA"/>
    <property type="match status" value="1"/>
</dbReference>
<keyword evidence="10 12" id="KW-0704">Schiff base</keyword>
<feature type="active site" description="Schiff-base intermediate with substrate" evidence="12">
    <location>
        <position position="171"/>
    </location>
</feature>
<evidence type="ECO:0000256" key="6">
    <source>
        <dbReference type="ARBA" id="ARBA00022605"/>
    </source>
</evidence>
<dbReference type="InterPro" id="IPR002220">
    <property type="entry name" value="DapA-like"/>
</dbReference>
<organism evidence="14 15">
    <name type="scientific">Novipirellula rosea</name>
    <dbReference type="NCBI Taxonomy" id="1031540"/>
    <lineage>
        <taxon>Bacteria</taxon>
        <taxon>Pseudomonadati</taxon>
        <taxon>Planctomycetota</taxon>
        <taxon>Planctomycetia</taxon>
        <taxon>Pirellulales</taxon>
        <taxon>Pirellulaceae</taxon>
        <taxon>Novipirellula</taxon>
    </lineage>
</organism>
<evidence type="ECO:0000256" key="11">
    <source>
        <dbReference type="ARBA" id="ARBA00047836"/>
    </source>
</evidence>
<evidence type="ECO:0000256" key="2">
    <source>
        <dbReference type="ARBA" id="ARBA00005120"/>
    </source>
</evidence>
<dbReference type="HAMAP" id="MF_00418">
    <property type="entry name" value="DapA"/>
    <property type="match status" value="1"/>
</dbReference>
<comment type="subunit">
    <text evidence="12">Homotetramer; dimer of dimers.</text>
</comment>
<keyword evidence="8 12" id="KW-0457">Lysine biosynthesis</keyword>